<accession>A0A1N6M3P6</accession>
<evidence type="ECO:0000313" key="2">
    <source>
        <dbReference type="EMBL" id="SIO93976.1"/>
    </source>
</evidence>
<evidence type="ECO:0000313" key="3">
    <source>
        <dbReference type="Proteomes" id="UP000184774"/>
    </source>
</evidence>
<gene>
    <name evidence="2" type="ORF">VSP9026_01657</name>
    <name evidence="1" type="ORF">Vspart_01742</name>
</gene>
<reference evidence="1" key="2">
    <citation type="submission" date="2019-11" db="EMBL/GenBank/DDBJ databases">
        <authorList>
            <person name="January G."/>
            <person name="Bunk B."/>
        </authorList>
    </citation>
    <scope>NUCLEOTIDE SEQUENCE</scope>
    <source>
        <strain evidence="1">3.6</strain>
    </source>
</reference>
<proteinExistence type="predicted"/>
<dbReference type="EMBL" id="FSSB01000010">
    <property type="protein sequence ID" value="SIO93976.1"/>
    <property type="molecule type" value="Genomic_DNA"/>
</dbReference>
<evidence type="ECO:0008006" key="5">
    <source>
        <dbReference type="Google" id="ProtNLM"/>
    </source>
</evidence>
<protein>
    <recommendedName>
        <fullName evidence="5">Type VI secretion protein, family</fullName>
    </recommendedName>
</protein>
<evidence type="ECO:0000313" key="1">
    <source>
        <dbReference type="EMBL" id="QMV14486.1"/>
    </source>
</evidence>
<organism evidence="2 3">
    <name type="scientific">Vibrio spartinae</name>
    <dbReference type="NCBI Taxonomy" id="1918945"/>
    <lineage>
        <taxon>Bacteria</taxon>
        <taxon>Pseudomonadati</taxon>
        <taxon>Pseudomonadota</taxon>
        <taxon>Gammaproteobacteria</taxon>
        <taxon>Vibrionales</taxon>
        <taxon>Vibrionaceae</taxon>
        <taxon>Vibrio</taxon>
    </lineage>
</organism>
<dbReference type="OrthoDB" id="5498790at2"/>
<dbReference type="EMBL" id="CP046268">
    <property type="protein sequence ID" value="QMV14486.1"/>
    <property type="molecule type" value="Genomic_DNA"/>
</dbReference>
<name>A0A1N6M3P6_9VIBR</name>
<dbReference type="RefSeq" id="WP_074372531.1">
    <property type="nucleotide sequence ID" value="NZ_AP024907.1"/>
</dbReference>
<evidence type="ECO:0000313" key="4">
    <source>
        <dbReference type="Proteomes" id="UP000515264"/>
    </source>
</evidence>
<keyword evidence="4" id="KW-1185">Reference proteome</keyword>
<reference evidence="2 3" key="1">
    <citation type="submission" date="2016-12" db="EMBL/GenBank/DDBJ databases">
        <authorList>
            <person name="Song W.-J."/>
            <person name="Kurnit D.M."/>
        </authorList>
    </citation>
    <scope>NUCLEOTIDE SEQUENCE [LARGE SCALE GENOMIC DNA]</scope>
    <source>
        <strain evidence="2 3">CECT 9026</strain>
    </source>
</reference>
<dbReference type="Proteomes" id="UP000515264">
    <property type="component" value="Chromosome 1"/>
</dbReference>
<dbReference type="Proteomes" id="UP000184774">
    <property type="component" value="Unassembled WGS sequence"/>
</dbReference>
<sequence>MDKAAQQIKDNIQHFDLLALLRLLRHLGYSNIWFASHDSLISEQRIVETIEFTSDAVVISLNLGLLSPQSPLPGYILQLRDTLMDRAEEFRYFIGYFDHIILQQLVHSLFPEFNHSAFGHWHNYQSQTLALTNLKSVRTIQSVFDYIYPEYHIRTQPNHKIKVQQLARIPLGQVVTGNHYLLGDTDFVKEEGIVVTLFEQDKHFDIAQLQRRLRLHILPLLAPLSLHLEVRIQGRLRPLKTGDAGFATPLGFHALGSPQPAGKVTLFYGQTYGYGRSSEQS</sequence>
<dbReference type="AlphaFoldDB" id="A0A1N6M3P6"/>
<reference evidence="1 4" key="3">
    <citation type="journal article" date="2020" name="J. Nat. Prod.">
        <title>Genomics-Metabolomics Profiling Disclosed Marine Vibrio spartinae 3.6 as a Producer of a New Branched Side Chain Prodigiosin.</title>
        <authorList>
            <person name="Vitale G.A."/>
            <person name="Sciarretta M."/>
            <person name="Palma Esposito F."/>
            <person name="January G.G."/>
            <person name="Giaccio M."/>
            <person name="Bunk B."/>
            <person name="Sproer C."/>
            <person name="Bajerski F."/>
            <person name="Power D."/>
            <person name="Festa C."/>
            <person name="Monti M.C."/>
            <person name="D'Auria M.V."/>
            <person name="de Pascale D."/>
        </authorList>
    </citation>
    <scope>NUCLEOTIDE SEQUENCE [LARGE SCALE GENOMIC DNA]</scope>
    <source>
        <strain evidence="1 4">3.6</strain>
    </source>
</reference>